<evidence type="ECO:0000313" key="3">
    <source>
        <dbReference type="Proteomes" id="UP000371041"/>
    </source>
</evidence>
<evidence type="ECO:0000313" key="2">
    <source>
        <dbReference type="EMBL" id="QGK69066.1"/>
    </source>
</evidence>
<dbReference type="RefSeq" id="WP_154075667.1">
    <property type="nucleotide sequence ID" value="NZ_CP045929.1"/>
</dbReference>
<dbReference type="Proteomes" id="UP000371041">
    <property type="component" value="Chromosome"/>
</dbReference>
<evidence type="ECO:0000259" key="1">
    <source>
        <dbReference type="Pfam" id="PF12804"/>
    </source>
</evidence>
<dbReference type="Gene3D" id="3.90.550.10">
    <property type="entry name" value="Spore Coat Polysaccharide Biosynthesis Protein SpsA, Chain A"/>
    <property type="match status" value="1"/>
</dbReference>
<accession>A0A5Q3Q6K5</accession>
<organism evidence="2 3">
    <name type="scientific">Allosaccharopolyspora coralli</name>
    <dbReference type="NCBI Taxonomy" id="2665642"/>
    <lineage>
        <taxon>Bacteria</taxon>
        <taxon>Bacillati</taxon>
        <taxon>Actinomycetota</taxon>
        <taxon>Actinomycetes</taxon>
        <taxon>Pseudonocardiales</taxon>
        <taxon>Pseudonocardiaceae</taxon>
        <taxon>Allosaccharopolyspora</taxon>
    </lineage>
</organism>
<keyword evidence="2" id="KW-0808">Transferase</keyword>
<dbReference type="GO" id="GO:0016779">
    <property type="term" value="F:nucleotidyltransferase activity"/>
    <property type="evidence" value="ECO:0007669"/>
    <property type="project" value="UniProtKB-ARBA"/>
</dbReference>
<dbReference type="PANTHER" id="PTHR43777">
    <property type="entry name" value="MOLYBDENUM COFACTOR CYTIDYLYLTRANSFERASE"/>
    <property type="match status" value="1"/>
</dbReference>
<dbReference type="EMBL" id="CP045929">
    <property type="protein sequence ID" value="QGK69066.1"/>
    <property type="molecule type" value="Genomic_DNA"/>
</dbReference>
<dbReference type="SUPFAM" id="SSF53448">
    <property type="entry name" value="Nucleotide-diphospho-sugar transferases"/>
    <property type="match status" value="1"/>
</dbReference>
<feature type="domain" description="MobA-like NTP transferase" evidence="1">
    <location>
        <begin position="5"/>
        <end position="162"/>
    </location>
</feature>
<dbReference type="InterPro" id="IPR025877">
    <property type="entry name" value="MobA-like_NTP_Trfase"/>
</dbReference>
<sequence length="189" mass="19650">MHVLGVVLAAGAGRRFGMPKALAELDGELLVDRASRVLAAGCDRVLVVLGASAAEVRDRAHLDAGNVVENPEWAGGMGSSLRTGLEWATDEIDAALVLPVDMPGVTEAAVRRVAAYAAPDALVAASYGGVRGHPVLLGRDHWPGIREVATGDSGARDYLRTRHVALVACDDVAAGWDVDHPGDLESDTS</sequence>
<dbReference type="CDD" id="cd04182">
    <property type="entry name" value="GT_2_like_f"/>
    <property type="match status" value="1"/>
</dbReference>
<protein>
    <submittedName>
        <fullName evidence="2">NTP transferase domain-containing protein</fullName>
    </submittedName>
</protein>
<dbReference type="AlphaFoldDB" id="A0A5Q3Q6K5"/>
<name>A0A5Q3Q6K5_9PSEU</name>
<gene>
    <name evidence="2" type="ORF">GIY23_05510</name>
</gene>
<dbReference type="PANTHER" id="PTHR43777:SF1">
    <property type="entry name" value="MOLYBDENUM COFACTOR CYTIDYLYLTRANSFERASE"/>
    <property type="match status" value="1"/>
</dbReference>
<dbReference type="InterPro" id="IPR029044">
    <property type="entry name" value="Nucleotide-diphossugar_trans"/>
</dbReference>
<keyword evidence="3" id="KW-1185">Reference proteome</keyword>
<proteinExistence type="predicted"/>
<dbReference type="KEGG" id="sace:GIY23_05510"/>
<dbReference type="Pfam" id="PF12804">
    <property type="entry name" value="NTP_transf_3"/>
    <property type="match status" value="1"/>
</dbReference>
<reference evidence="3" key="1">
    <citation type="submission" date="2019-11" db="EMBL/GenBank/DDBJ databases">
        <title>The complete genome sequence of Saccharopolyspora sp. E2A.</title>
        <authorList>
            <person name="Zhang G."/>
        </authorList>
    </citation>
    <scope>NUCLEOTIDE SEQUENCE [LARGE SCALE GENOMIC DNA]</scope>
    <source>
        <strain evidence="3">E2A</strain>
    </source>
</reference>